<evidence type="ECO:0000313" key="2">
    <source>
        <dbReference type="Proteomes" id="UP000015530"/>
    </source>
</evidence>
<evidence type="ECO:0000313" key="1">
    <source>
        <dbReference type="EMBL" id="EQB50504.1"/>
    </source>
</evidence>
<gene>
    <name evidence="1" type="ORF">CGLO_10051</name>
</gene>
<sequence>MINMEEFGGSAAPSPPFPAKIVAVWVRLQPDLIIQEAVIEPVAAVRSTRKFSYNRI</sequence>
<dbReference type="Proteomes" id="UP000015530">
    <property type="component" value="Unassembled WGS sequence"/>
</dbReference>
<reference evidence="2" key="1">
    <citation type="journal article" date="2013" name="Mol. Plant Microbe Interact.">
        <title>Global aspects of pacC regulation of pathogenicity genes in Colletotrichum gloeosporioides as revealed by transcriptome analysis.</title>
        <authorList>
            <person name="Alkan N."/>
            <person name="Meng X."/>
            <person name="Friedlander G."/>
            <person name="Reuveni E."/>
            <person name="Sukno S."/>
            <person name="Sherman A."/>
            <person name="Thon M."/>
            <person name="Fluhr R."/>
            <person name="Prusky D."/>
        </authorList>
    </citation>
    <scope>NUCLEOTIDE SEQUENCE [LARGE SCALE GENOMIC DNA]</scope>
    <source>
        <strain evidence="2">Cg-14</strain>
    </source>
</reference>
<comment type="caution">
    <text evidence="1">The sequence shown here is derived from an EMBL/GenBank/DDBJ whole genome shotgun (WGS) entry which is preliminary data.</text>
</comment>
<proteinExistence type="predicted"/>
<protein>
    <submittedName>
        <fullName evidence="1">Uncharacterized protein</fullName>
    </submittedName>
</protein>
<dbReference type="HOGENOM" id="CLU_3014055_0_0_1"/>
<organism evidence="1 2">
    <name type="scientific">Colletotrichum gloeosporioides (strain Cg-14)</name>
    <name type="common">Anthracnose fungus</name>
    <name type="synonym">Glomerella cingulata</name>
    <dbReference type="NCBI Taxonomy" id="1237896"/>
    <lineage>
        <taxon>Eukaryota</taxon>
        <taxon>Fungi</taxon>
        <taxon>Dikarya</taxon>
        <taxon>Ascomycota</taxon>
        <taxon>Pezizomycotina</taxon>
        <taxon>Sordariomycetes</taxon>
        <taxon>Hypocreomycetidae</taxon>
        <taxon>Glomerellales</taxon>
        <taxon>Glomerellaceae</taxon>
        <taxon>Colletotrichum</taxon>
        <taxon>Colletotrichum gloeosporioides species complex</taxon>
    </lineage>
</organism>
<accession>T0KEH9</accession>
<name>T0KEH9_COLGC</name>
<dbReference type="EMBL" id="AMYD01002030">
    <property type="protein sequence ID" value="EQB50504.1"/>
    <property type="molecule type" value="Genomic_DNA"/>
</dbReference>
<dbReference type="AlphaFoldDB" id="T0KEH9"/>